<evidence type="ECO:0000313" key="3">
    <source>
        <dbReference type="Proteomes" id="UP000298652"/>
    </source>
</evidence>
<keyword evidence="3" id="KW-1185">Reference proteome</keyword>
<evidence type="ECO:0000256" key="1">
    <source>
        <dbReference type="SAM" id="MobiDB-lite"/>
    </source>
</evidence>
<dbReference type="EMBL" id="CM016553">
    <property type="protein sequence ID" value="TKW33301.1"/>
    <property type="molecule type" value="Genomic_DNA"/>
</dbReference>
<organism evidence="2 3">
    <name type="scientific">Setaria viridis</name>
    <name type="common">Green bristlegrass</name>
    <name type="synonym">Setaria italica subsp. viridis</name>
    <dbReference type="NCBI Taxonomy" id="4556"/>
    <lineage>
        <taxon>Eukaryota</taxon>
        <taxon>Viridiplantae</taxon>
        <taxon>Streptophyta</taxon>
        <taxon>Embryophyta</taxon>
        <taxon>Tracheophyta</taxon>
        <taxon>Spermatophyta</taxon>
        <taxon>Magnoliopsida</taxon>
        <taxon>Liliopsida</taxon>
        <taxon>Poales</taxon>
        <taxon>Poaceae</taxon>
        <taxon>PACMAD clade</taxon>
        <taxon>Panicoideae</taxon>
        <taxon>Panicodae</taxon>
        <taxon>Paniceae</taxon>
        <taxon>Cenchrinae</taxon>
        <taxon>Setaria</taxon>
    </lineage>
</organism>
<name>A0A4U6VTQ9_SETVI</name>
<dbReference type="AlphaFoldDB" id="A0A4U6VTQ9"/>
<protein>
    <submittedName>
        <fullName evidence="2">Uncharacterized protein</fullName>
    </submittedName>
</protein>
<gene>
    <name evidence="2" type="ORF">SEVIR_2G225200v2</name>
</gene>
<reference evidence="2" key="1">
    <citation type="submission" date="2019-03" db="EMBL/GenBank/DDBJ databases">
        <title>WGS assembly of Setaria viridis.</title>
        <authorList>
            <person name="Huang P."/>
            <person name="Jenkins J."/>
            <person name="Grimwood J."/>
            <person name="Barry K."/>
            <person name="Healey A."/>
            <person name="Mamidi S."/>
            <person name="Sreedasyam A."/>
            <person name="Shu S."/>
            <person name="Feldman M."/>
            <person name="Wu J."/>
            <person name="Yu Y."/>
            <person name="Chen C."/>
            <person name="Johnson J."/>
            <person name="Rokhsar D."/>
            <person name="Baxter I."/>
            <person name="Schmutz J."/>
            <person name="Brutnell T."/>
            <person name="Kellogg E."/>
        </authorList>
    </citation>
    <scope>NUCLEOTIDE SEQUENCE [LARGE SCALE GENOMIC DNA]</scope>
</reference>
<evidence type="ECO:0000313" key="2">
    <source>
        <dbReference type="EMBL" id="TKW33301.1"/>
    </source>
</evidence>
<accession>A0A4U6VTQ9</accession>
<feature type="compositionally biased region" description="Basic residues" evidence="1">
    <location>
        <begin position="69"/>
        <end position="78"/>
    </location>
</feature>
<dbReference type="Proteomes" id="UP000298652">
    <property type="component" value="Chromosome 2"/>
</dbReference>
<feature type="region of interest" description="Disordered" evidence="1">
    <location>
        <begin position="59"/>
        <end position="130"/>
    </location>
</feature>
<sequence length="130" mass="13944">MDALDRMLTQLALANDARLAAVLDRVLPYAMTSLASLAPTVRKLGPAAAMSLAGRLRPRSLGSASPLQRRSRGLHLRAHAPDEGPPPHYTSAPARTRLAAGGGGERKGKEEEEGDDVWGPTVEVERREKM</sequence>
<dbReference type="Gramene" id="TKW33301">
    <property type="protein sequence ID" value="TKW33301"/>
    <property type="gene ID" value="SEVIR_2G225200v2"/>
</dbReference>
<proteinExistence type="predicted"/>